<dbReference type="AlphaFoldDB" id="R7S6Z8"/>
<evidence type="ECO:0000313" key="1">
    <source>
        <dbReference type="EMBL" id="EIW51352.1"/>
    </source>
</evidence>
<proteinExistence type="predicted"/>
<organism evidence="1 2">
    <name type="scientific">Trametes versicolor (strain FP-101664)</name>
    <name type="common">White-rot fungus</name>
    <name type="synonym">Coriolus versicolor</name>
    <dbReference type="NCBI Taxonomy" id="717944"/>
    <lineage>
        <taxon>Eukaryota</taxon>
        <taxon>Fungi</taxon>
        <taxon>Dikarya</taxon>
        <taxon>Basidiomycota</taxon>
        <taxon>Agaricomycotina</taxon>
        <taxon>Agaricomycetes</taxon>
        <taxon>Polyporales</taxon>
        <taxon>Polyporaceae</taxon>
        <taxon>Trametes</taxon>
    </lineage>
</organism>
<dbReference type="RefSeq" id="XP_008045764.1">
    <property type="nucleotide sequence ID" value="XM_008047573.1"/>
</dbReference>
<protein>
    <submittedName>
        <fullName evidence="1">Uncharacterized protein</fullName>
    </submittedName>
</protein>
<dbReference type="EMBL" id="JH711832">
    <property type="protein sequence ID" value="EIW51352.1"/>
    <property type="molecule type" value="Genomic_DNA"/>
</dbReference>
<gene>
    <name evidence="1" type="ORF">TRAVEDRAFT_54639</name>
</gene>
<keyword evidence="2" id="KW-1185">Reference proteome</keyword>
<dbReference type="KEGG" id="tvs:TRAVEDRAFT_54639"/>
<reference evidence="2" key="1">
    <citation type="journal article" date="2012" name="Science">
        <title>The Paleozoic origin of enzymatic lignin decomposition reconstructed from 31 fungal genomes.</title>
        <authorList>
            <person name="Floudas D."/>
            <person name="Binder M."/>
            <person name="Riley R."/>
            <person name="Barry K."/>
            <person name="Blanchette R.A."/>
            <person name="Henrissat B."/>
            <person name="Martinez A.T."/>
            <person name="Otillar R."/>
            <person name="Spatafora J.W."/>
            <person name="Yadav J.S."/>
            <person name="Aerts A."/>
            <person name="Benoit I."/>
            <person name="Boyd A."/>
            <person name="Carlson A."/>
            <person name="Copeland A."/>
            <person name="Coutinho P.M."/>
            <person name="de Vries R.P."/>
            <person name="Ferreira P."/>
            <person name="Findley K."/>
            <person name="Foster B."/>
            <person name="Gaskell J."/>
            <person name="Glotzer D."/>
            <person name="Gorecki P."/>
            <person name="Heitman J."/>
            <person name="Hesse C."/>
            <person name="Hori C."/>
            <person name="Igarashi K."/>
            <person name="Jurgens J.A."/>
            <person name="Kallen N."/>
            <person name="Kersten P."/>
            <person name="Kohler A."/>
            <person name="Kuees U."/>
            <person name="Kumar T.K.A."/>
            <person name="Kuo A."/>
            <person name="LaButti K."/>
            <person name="Larrondo L.F."/>
            <person name="Lindquist E."/>
            <person name="Ling A."/>
            <person name="Lombard V."/>
            <person name="Lucas S."/>
            <person name="Lundell T."/>
            <person name="Martin R."/>
            <person name="McLaughlin D.J."/>
            <person name="Morgenstern I."/>
            <person name="Morin E."/>
            <person name="Murat C."/>
            <person name="Nagy L.G."/>
            <person name="Nolan M."/>
            <person name="Ohm R.A."/>
            <person name="Patyshakuliyeva A."/>
            <person name="Rokas A."/>
            <person name="Ruiz-Duenas F.J."/>
            <person name="Sabat G."/>
            <person name="Salamov A."/>
            <person name="Samejima M."/>
            <person name="Schmutz J."/>
            <person name="Slot J.C."/>
            <person name="St John F."/>
            <person name="Stenlid J."/>
            <person name="Sun H."/>
            <person name="Sun S."/>
            <person name="Syed K."/>
            <person name="Tsang A."/>
            <person name="Wiebenga A."/>
            <person name="Young D."/>
            <person name="Pisabarro A."/>
            <person name="Eastwood D.C."/>
            <person name="Martin F."/>
            <person name="Cullen D."/>
            <person name="Grigoriev I.V."/>
            <person name="Hibbett D.S."/>
        </authorList>
    </citation>
    <scope>NUCLEOTIDE SEQUENCE [LARGE SCALE GENOMIC DNA]</scope>
    <source>
        <strain evidence="2">FP-101664</strain>
    </source>
</reference>
<dbReference type="Proteomes" id="UP000054317">
    <property type="component" value="Unassembled WGS sequence"/>
</dbReference>
<name>R7S6Z8_TRAVS</name>
<sequence>MSQDVRSTLLQTTQHQVRCHAYKLMGSAGFGPSVRAAKGACAGETSNELAIAEDGR</sequence>
<evidence type="ECO:0000313" key="2">
    <source>
        <dbReference type="Proteomes" id="UP000054317"/>
    </source>
</evidence>
<dbReference type="GeneID" id="19417472"/>
<accession>R7S6Z8</accession>